<keyword evidence="2" id="KW-1185">Reference proteome</keyword>
<accession>A0ACC2IK51</accession>
<organism evidence="1 2">
    <name type="scientific">Boeremia exigua</name>
    <dbReference type="NCBI Taxonomy" id="749465"/>
    <lineage>
        <taxon>Eukaryota</taxon>
        <taxon>Fungi</taxon>
        <taxon>Dikarya</taxon>
        <taxon>Ascomycota</taxon>
        <taxon>Pezizomycotina</taxon>
        <taxon>Dothideomycetes</taxon>
        <taxon>Pleosporomycetidae</taxon>
        <taxon>Pleosporales</taxon>
        <taxon>Pleosporineae</taxon>
        <taxon>Didymellaceae</taxon>
        <taxon>Boeremia</taxon>
    </lineage>
</organism>
<protein>
    <submittedName>
        <fullName evidence="1">Uncharacterized protein</fullName>
    </submittedName>
</protein>
<name>A0ACC2IK51_9PLEO</name>
<evidence type="ECO:0000313" key="1">
    <source>
        <dbReference type="EMBL" id="KAJ8115565.1"/>
    </source>
</evidence>
<proteinExistence type="predicted"/>
<comment type="caution">
    <text evidence="1">The sequence shown here is derived from an EMBL/GenBank/DDBJ whole genome shotgun (WGS) entry which is preliminary data.</text>
</comment>
<reference evidence="1" key="1">
    <citation type="submission" date="2022-11" db="EMBL/GenBank/DDBJ databases">
        <title>Genome Sequence of Boeremia exigua.</title>
        <authorList>
            <person name="Buettner E."/>
        </authorList>
    </citation>
    <scope>NUCLEOTIDE SEQUENCE</scope>
    <source>
        <strain evidence="1">CU02</strain>
    </source>
</reference>
<evidence type="ECO:0000313" key="2">
    <source>
        <dbReference type="Proteomes" id="UP001153331"/>
    </source>
</evidence>
<dbReference type="EMBL" id="JAPHNI010000133">
    <property type="protein sequence ID" value="KAJ8115565.1"/>
    <property type="molecule type" value="Genomic_DNA"/>
</dbReference>
<gene>
    <name evidence="1" type="ORF">OPT61_g2814</name>
</gene>
<sequence length="758" mass="84967">MEGSPPDEAGVSFDFSLPRAFDVPGDLHGTESGFTTDVHNTDEVDFTESDYRQFFPGFSDDEGDGEAFKRSWPDYQAKNQTAVFMPGRKSPKRSDSNDFESNIRAKKSRHSLFGGADEEVTDKDHTSDFFMPAIMGDGIGDRMSSLNLEQQQDGDDGAERAMRTGFGLACSDIGSVCDSSDDELIIPPDPVPYYDFRTNIDRKKAVTHVDNDKSGNWNPDQHAENKTSKMSSAAAKQDKKERRKKKRKNDTKREYVMKCIAKLRFDAFGNVRNITNDEQNWPDGWSEIDPEQERELEEHRVAHRANTPDCRPQRPLEDPANKVDDLTGHPAARGCKQCRKIEQTCSMVNGNAYPCRECVEDGSECQPIQKPAQKGRCKQCEKANTGVCSFETEPSQLICSHCADNDYICEALPPPGYKAARIDLDKEIMIRDHPFISCASCRRSKKRCSLKTMKDQPPCKRCRKEKVICTFSDPPRHDDKSETEEVSLIGRNTSSVANPDSSSVFTKEDLATMERHQSKVRKREPTPELEMEDAEGNRGILIKLTTSFAHPMRFGSQKRHCDFCAIPFFGMVGHFERQVHVIDWHSGQGYAEVGGGHCQHTGETNMCADCTNQRLLTLVCSEHSLERMPGVIPEWTALTEELNAAEPGGTNMRYQLLRWCSLCFSPAEFGCSTIQDGVCEEEAESIVGCNLRLCATCEEALRTVYNGNFDAMATKLDKKPKVSEVDAILERDLEGRPRADVGLLTADGLLIRANNMKK</sequence>
<dbReference type="Proteomes" id="UP001153331">
    <property type="component" value="Unassembled WGS sequence"/>
</dbReference>